<feature type="repeat" description="PPR" evidence="1">
    <location>
        <begin position="647"/>
        <end position="681"/>
    </location>
</feature>
<feature type="compositionally biased region" description="Basic and acidic residues" evidence="2">
    <location>
        <begin position="767"/>
        <end position="776"/>
    </location>
</feature>
<reference evidence="3 4" key="1">
    <citation type="submission" date="2017-03" db="EMBL/GenBank/DDBJ databases">
        <title>Genomes of endolithic fungi from Antarctica.</title>
        <authorList>
            <person name="Coleine C."/>
            <person name="Masonjones S."/>
            <person name="Stajich J.E."/>
        </authorList>
    </citation>
    <scope>NUCLEOTIDE SEQUENCE [LARGE SCALE GENOMIC DNA]</scope>
    <source>
        <strain evidence="3 4">CCFEE 5184</strain>
    </source>
</reference>
<dbReference type="Proteomes" id="UP000309340">
    <property type="component" value="Unassembled WGS sequence"/>
</dbReference>
<dbReference type="InterPro" id="IPR011990">
    <property type="entry name" value="TPR-like_helical_dom_sf"/>
</dbReference>
<proteinExistence type="predicted"/>
<dbReference type="Gene3D" id="1.25.40.10">
    <property type="entry name" value="Tetratricopeptide repeat domain"/>
    <property type="match status" value="2"/>
</dbReference>
<evidence type="ECO:0000313" key="4">
    <source>
        <dbReference type="Proteomes" id="UP000309340"/>
    </source>
</evidence>
<dbReference type="PROSITE" id="PS51375">
    <property type="entry name" value="PPR"/>
    <property type="match status" value="2"/>
</dbReference>
<sequence length="816" mass="92290">MPPCSALIRSALHGWPVRVLLHLHASQTTYSPQWHTILSNRSRQRSYTTALAERQHDEPSDTLSGDTAYLDFLLSNDEDGLRSSNTPRQKPKTFTAVAKSWKDARRARESFVRQNKQTTRRQVGATARAQVRARYASRDRGKHLTPTESSVRSDVRTSAVFSSLWNIRYTGLARRYDRGLPEHYLEPPTALPLPVDAFERIDEVLDHMDSTPDGFVWSLKIFAQRYGKLEREIWSETALWLLCYDKPRLEQFLLATHAPLYPPINWVEDCLQVLARHYITSSQMDHETRTMRFCQLVQTFLVLLDRQTKERFVFSSSFVRLLLPYCTDAQANEIWASIKLGKVKVHSNTILHFAAHFVKHGQLDESLEALLDAEATGAKTKSVAFRSACSTLLRRSSSHQGGIRTCLRLVELLGNLGVKLDTRMYNIVMLNAIDAGDIETANNLYRAMLEQGRKPSQYTCAIRLKACKLDIDNAVMLRDVIQDAIRYGNVRTDPLVSGEILHCLALHHVKHNPSTAFATLAAAYTQFFEPAPLELLSLKLPNGPSEEGETSQQRMQPPRHAITYMLLVYLDHIASSQEAIDLYTRWRQLVESGHEILADCATTPHVSNVFLRRFTRQRRTLPQTAQVIKDMQTPLPPAAGVKQAPPDLYTWSIFMQGFVERGETKLAEQVLSYMRSKGMKPDHVTWTSLISGYATSQDAEGLVDVIRRADASGDVWDEWTQKGVQQFNDKLRLKKLLERQGFEKRMDFSQDIKGTLAGRLMGETVGEGERAGHATRADGWGSVQPEESGMRPPNDEEGFADSSAELAELAGTVRQV</sequence>
<dbReference type="Pfam" id="PF13041">
    <property type="entry name" value="PPR_2"/>
    <property type="match status" value="1"/>
</dbReference>
<evidence type="ECO:0000256" key="2">
    <source>
        <dbReference type="SAM" id="MobiDB-lite"/>
    </source>
</evidence>
<dbReference type="EMBL" id="NAJQ01000185">
    <property type="protein sequence ID" value="TKA75675.1"/>
    <property type="molecule type" value="Genomic_DNA"/>
</dbReference>
<comment type="caution">
    <text evidence="3">The sequence shown here is derived from an EMBL/GenBank/DDBJ whole genome shotgun (WGS) entry which is preliminary data.</text>
</comment>
<keyword evidence="4" id="KW-1185">Reference proteome</keyword>
<evidence type="ECO:0000256" key="1">
    <source>
        <dbReference type="PROSITE-ProRule" id="PRU00708"/>
    </source>
</evidence>
<protein>
    <recommendedName>
        <fullName evidence="5">Pentacotripeptide-repeat region of PRORP domain-containing protein</fullName>
    </recommendedName>
</protein>
<dbReference type="InterPro" id="IPR050667">
    <property type="entry name" value="PPR-containing_protein"/>
</dbReference>
<dbReference type="AlphaFoldDB" id="A0A4U0XLL4"/>
<dbReference type="OrthoDB" id="185373at2759"/>
<feature type="repeat" description="PPR" evidence="1">
    <location>
        <begin position="421"/>
        <end position="455"/>
    </location>
</feature>
<name>A0A4U0XLL4_9PEZI</name>
<dbReference type="PANTHER" id="PTHR47939:SF1">
    <property type="entry name" value="OS04G0684500 PROTEIN"/>
    <property type="match status" value="1"/>
</dbReference>
<accession>A0A4U0XLL4</accession>
<dbReference type="InterPro" id="IPR002885">
    <property type="entry name" value="PPR_rpt"/>
</dbReference>
<gene>
    <name evidence="3" type="ORF">B0A55_03194</name>
</gene>
<dbReference type="NCBIfam" id="TIGR00756">
    <property type="entry name" value="PPR"/>
    <property type="match status" value="1"/>
</dbReference>
<feature type="region of interest" description="Disordered" evidence="2">
    <location>
        <begin position="767"/>
        <end position="803"/>
    </location>
</feature>
<dbReference type="PANTHER" id="PTHR47939">
    <property type="entry name" value="MEMBRANE-ASSOCIATED SALT-INDUCIBLE PROTEIN-LIKE"/>
    <property type="match status" value="1"/>
</dbReference>
<evidence type="ECO:0008006" key="5">
    <source>
        <dbReference type="Google" id="ProtNLM"/>
    </source>
</evidence>
<organism evidence="3 4">
    <name type="scientific">Friedmanniomyces simplex</name>
    <dbReference type="NCBI Taxonomy" id="329884"/>
    <lineage>
        <taxon>Eukaryota</taxon>
        <taxon>Fungi</taxon>
        <taxon>Dikarya</taxon>
        <taxon>Ascomycota</taxon>
        <taxon>Pezizomycotina</taxon>
        <taxon>Dothideomycetes</taxon>
        <taxon>Dothideomycetidae</taxon>
        <taxon>Mycosphaerellales</taxon>
        <taxon>Teratosphaeriaceae</taxon>
        <taxon>Friedmanniomyces</taxon>
    </lineage>
</organism>
<evidence type="ECO:0000313" key="3">
    <source>
        <dbReference type="EMBL" id="TKA75675.1"/>
    </source>
</evidence>
<feature type="region of interest" description="Disordered" evidence="2">
    <location>
        <begin position="115"/>
        <end position="150"/>
    </location>
</feature>
<dbReference type="STRING" id="329884.A0A4U0XLL4"/>